<dbReference type="PROSITE" id="PS51257">
    <property type="entry name" value="PROKAR_LIPOPROTEIN"/>
    <property type="match status" value="1"/>
</dbReference>
<sequence length="139" mass="15941">MKRWYVMIAAVMLLAGCGNREEEVIEPSAPGENDEIASTVMFQEIDITADGEQFHIIGQVQTDAEAFFYRVEQDDETIQEEEMIELEEAESDSFQQFEIMESFSEETLNQEEPPVVVMYGKDADNEEINPNYVPIDTEE</sequence>
<gene>
    <name evidence="2" type="ORF">ACFQ19_12000</name>
</gene>
<keyword evidence="3" id="KW-1185">Reference proteome</keyword>
<evidence type="ECO:0008006" key="4">
    <source>
        <dbReference type="Google" id="ProtNLM"/>
    </source>
</evidence>
<dbReference type="EMBL" id="JBHTKK010000014">
    <property type="protein sequence ID" value="MFD1066750.1"/>
    <property type="molecule type" value="Genomic_DNA"/>
</dbReference>
<reference evidence="3" key="1">
    <citation type="journal article" date="2019" name="Int. J. Syst. Evol. Microbiol.">
        <title>The Global Catalogue of Microorganisms (GCM) 10K type strain sequencing project: providing services to taxonomists for standard genome sequencing and annotation.</title>
        <authorList>
            <consortium name="The Broad Institute Genomics Platform"/>
            <consortium name="The Broad Institute Genome Sequencing Center for Infectious Disease"/>
            <person name="Wu L."/>
            <person name="Ma J."/>
        </authorList>
    </citation>
    <scope>NUCLEOTIDE SEQUENCE [LARGE SCALE GENOMIC DNA]</scope>
    <source>
        <strain evidence="3">CCUG 56608</strain>
    </source>
</reference>
<accession>A0ABW3NJQ4</accession>
<evidence type="ECO:0000256" key="1">
    <source>
        <dbReference type="SAM" id="MobiDB-lite"/>
    </source>
</evidence>
<comment type="caution">
    <text evidence="2">The sequence shown here is derived from an EMBL/GenBank/DDBJ whole genome shotgun (WGS) entry which is preliminary data.</text>
</comment>
<dbReference type="RefSeq" id="WP_379592364.1">
    <property type="nucleotide sequence ID" value="NZ_JBHTKK010000014.1"/>
</dbReference>
<proteinExistence type="predicted"/>
<dbReference type="Proteomes" id="UP001597041">
    <property type="component" value="Unassembled WGS sequence"/>
</dbReference>
<evidence type="ECO:0000313" key="2">
    <source>
        <dbReference type="EMBL" id="MFD1066750.1"/>
    </source>
</evidence>
<organism evidence="2 3">
    <name type="scientific">Oceanobacillus locisalsi</name>
    <dbReference type="NCBI Taxonomy" id="546107"/>
    <lineage>
        <taxon>Bacteria</taxon>
        <taxon>Bacillati</taxon>
        <taxon>Bacillota</taxon>
        <taxon>Bacilli</taxon>
        <taxon>Bacillales</taxon>
        <taxon>Bacillaceae</taxon>
        <taxon>Oceanobacillus</taxon>
    </lineage>
</organism>
<evidence type="ECO:0000313" key="3">
    <source>
        <dbReference type="Proteomes" id="UP001597041"/>
    </source>
</evidence>
<feature type="region of interest" description="Disordered" evidence="1">
    <location>
        <begin position="120"/>
        <end position="139"/>
    </location>
</feature>
<name>A0ABW3NJQ4_9BACI</name>
<protein>
    <recommendedName>
        <fullName evidence="4">DUF3221 domain-containing protein</fullName>
    </recommendedName>
</protein>